<dbReference type="HOGENOM" id="CLU_138510_0_0_10"/>
<dbReference type="AlphaFoldDB" id="E4T7Q4"/>
<dbReference type="Proteomes" id="UP000008718">
    <property type="component" value="Chromosome"/>
</dbReference>
<reference evidence="6 7" key="2">
    <citation type="journal article" date="2011" name="Stand. Genomic Sci.">
        <title>Complete genome sequence of Paludibacter propionicigenes type strain (WB4).</title>
        <authorList>
            <person name="Gronow S."/>
            <person name="Munk C."/>
            <person name="Lapidus A."/>
            <person name="Nolan M."/>
            <person name="Lucas S."/>
            <person name="Hammon N."/>
            <person name="Deshpande S."/>
            <person name="Cheng J.F."/>
            <person name="Tapia R."/>
            <person name="Han C."/>
            <person name="Goodwin L."/>
            <person name="Pitluck S."/>
            <person name="Liolios K."/>
            <person name="Ivanova N."/>
            <person name="Mavromatis K."/>
            <person name="Mikhailova N."/>
            <person name="Pati A."/>
            <person name="Chen A."/>
            <person name="Palaniappan K."/>
            <person name="Land M."/>
            <person name="Hauser L."/>
            <person name="Chang Y.J."/>
            <person name="Jeffries C.D."/>
            <person name="Brambilla E."/>
            <person name="Rohde M."/>
            <person name="Goker M."/>
            <person name="Detter J.C."/>
            <person name="Woyke T."/>
            <person name="Bristow J."/>
            <person name="Eisen J.A."/>
            <person name="Markowitz V."/>
            <person name="Hugenholtz P."/>
            <person name="Kyrpides N.C."/>
            <person name="Klenk H.P."/>
        </authorList>
    </citation>
    <scope>NUCLEOTIDE SEQUENCE [LARGE SCALE GENOMIC DNA]</scope>
    <source>
        <strain evidence="7">DSM 17365 / JCM 13257 / WB4</strain>
    </source>
</reference>
<dbReference type="PROSITE" id="PS51296">
    <property type="entry name" value="RIESKE"/>
    <property type="match status" value="1"/>
</dbReference>
<evidence type="ECO:0000256" key="3">
    <source>
        <dbReference type="ARBA" id="ARBA00023004"/>
    </source>
</evidence>
<dbReference type="GO" id="GO:0051537">
    <property type="term" value="F:2 iron, 2 sulfur cluster binding"/>
    <property type="evidence" value="ECO:0007669"/>
    <property type="project" value="UniProtKB-KW"/>
</dbReference>
<accession>E4T7Q4</accession>
<dbReference type="eggNOG" id="COG2146">
    <property type="taxonomic scope" value="Bacteria"/>
</dbReference>
<evidence type="ECO:0000259" key="5">
    <source>
        <dbReference type="PROSITE" id="PS51296"/>
    </source>
</evidence>
<dbReference type="PROSITE" id="PS51257">
    <property type="entry name" value="PROKAR_LIPOPROTEIN"/>
    <property type="match status" value="1"/>
</dbReference>
<reference key="1">
    <citation type="submission" date="2010-11" db="EMBL/GenBank/DDBJ databases">
        <title>The complete genome of Paludibacter propionicigenes DSM 17365.</title>
        <authorList>
            <consortium name="US DOE Joint Genome Institute (JGI-PGF)"/>
            <person name="Lucas S."/>
            <person name="Copeland A."/>
            <person name="Lapidus A."/>
            <person name="Bruce D."/>
            <person name="Goodwin L."/>
            <person name="Pitluck S."/>
            <person name="Kyrpides N."/>
            <person name="Mavromatis K."/>
            <person name="Ivanova N."/>
            <person name="Munk A.C."/>
            <person name="Brettin T."/>
            <person name="Detter J.C."/>
            <person name="Han C."/>
            <person name="Tapia R."/>
            <person name="Land M."/>
            <person name="Hauser L."/>
            <person name="Markowitz V."/>
            <person name="Cheng J.-F."/>
            <person name="Hugenholtz P."/>
            <person name="Woyke T."/>
            <person name="Wu D."/>
            <person name="Gronow S."/>
            <person name="Wellnitz S."/>
            <person name="Brambilla E."/>
            <person name="Klenk H.-P."/>
            <person name="Eisen J.A."/>
        </authorList>
    </citation>
    <scope>NUCLEOTIDE SEQUENCE</scope>
    <source>
        <strain>WB4</strain>
    </source>
</reference>
<evidence type="ECO:0000256" key="1">
    <source>
        <dbReference type="ARBA" id="ARBA00022714"/>
    </source>
</evidence>
<organism evidence="6 7">
    <name type="scientific">Paludibacter propionicigenes (strain DSM 17365 / JCM 13257 / WB4)</name>
    <dbReference type="NCBI Taxonomy" id="694427"/>
    <lineage>
        <taxon>Bacteria</taxon>
        <taxon>Pseudomonadati</taxon>
        <taxon>Bacteroidota</taxon>
        <taxon>Bacteroidia</taxon>
        <taxon>Bacteroidales</taxon>
        <taxon>Paludibacteraceae</taxon>
        <taxon>Paludibacter</taxon>
    </lineage>
</organism>
<proteinExistence type="predicted"/>
<evidence type="ECO:0000313" key="6">
    <source>
        <dbReference type="EMBL" id="ADQ80748.1"/>
    </source>
</evidence>
<dbReference type="STRING" id="694427.Palpr_2616"/>
<dbReference type="InterPro" id="IPR017941">
    <property type="entry name" value="Rieske_2Fe-2S"/>
</dbReference>
<evidence type="ECO:0000313" key="7">
    <source>
        <dbReference type="Proteomes" id="UP000008718"/>
    </source>
</evidence>
<sequence>MFRPFHMKNASRMKLISKFQLFLLCVTLSFGSCSDHVQSSIPDFPVSLQLNLTSTYPTFRNSYNKSLTFIKGVSVTDRVGFGGILVYSGFDGTYYAFDMACPYEIKSTVRVYPNDIGQAVCEKCGSVFDIGYGIGNPSAGPAKEALKRYKISLSGDILYILH</sequence>
<keyword evidence="4" id="KW-0411">Iron-sulfur</keyword>
<keyword evidence="3" id="KW-0408">Iron</keyword>
<gene>
    <name evidence="6" type="ordered locus">Palpr_2616</name>
</gene>
<protein>
    <recommendedName>
        <fullName evidence="5">Rieske domain-containing protein</fullName>
    </recommendedName>
</protein>
<keyword evidence="2" id="KW-0479">Metal-binding</keyword>
<evidence type="ECO:0000256" key="2">
    <source>
        <dbReference type="ARBA" id="ARBA00022723"/>
    </source>
</evidence>
<name>E4T7Q4_PALPW</name>
<dbReference type="Gene3D" id="2.102.10.10">
    <property type="entry name" value="Rieske [2Fe-2S] iron-sulphur domain"/>
    <property type="match status" value="1"/>
</dbReference>
<dbReference type="KEGG" id="ppn:Palpr_2616"/>
<dbReference type="InterPro" id="IPR036922">
    <property type="entry name" value="Rieske_2Fe-2S_sf"/>
</dbReference>
<feature type="domain" description="Rieske" evidence="5">
    <location>
        <begin position="70"/>
        <end position="160"/>
    </location>
</feature>
<evidence type="ECO:0000256" key="4">
    <source>
        <dbReference type="ARBA" id="ARBA00023014"/>
    </source>
</evidence>
<keyword evidence="1" id="KW-0001">2Fe-2S</keyword>
<keyword evidence="7" id="KW-1185">Reference proteome</keyword>
<dbReference type="EMBL" id="CP002345">
    <property type="protein sequence ID" value="ADQ80748.1"/>
    <property type="molecule type" value="Genomic_DNA"/>
</dbReference>
<dbReference type="GO" id="GO:0046872">
    <property type="term" value="F:metal ion binding"/>
    <property type="evidence" value="ECO:0007669"/>
    <property type="project" value="UniProtKB-KW"/>
</dbReference>